<dbReference type="InterPro" id="IPR029058">
    <property type="entry name" value="AB_hydrolase_fold"/>
</dbReference>
<keyword evidence="1" id="KW-0472">Membrane</keyword>
<evidence type="ECO:0000313" key="3">
    <source>
        <dbReference type="EMBL" id="MBU2713101.1"/>
    </source>
</evidence>
<evidence type="ECO:0000313" key="4">
    <source>
        <dbReference type="Proteomes" id="UP000690515"/>
    </source>
</evidence>
<feature type="transmembrane region" description="Helical" evidence="1">
    <location>
        <begin position="6"/>
        <end position="27"/>
    </location>
</feature>
<dbReference type="EMBL" id="JAGSOY010000061">
    <property type="protein sequence ID" value="MBU2713101.1"/>
    <property type="molecule type" value="Genomic_DNA"/>
</dbReference>
<evidence type="ECO:0000259" key="2">
    <source>
        <dbReference type="Pfam" id="PF12146"/>
    </source>
</evidence>
<dbReference type="Proteomes" id="UP000690515">
    <property type="component" value="Unassembled WGS sequence"/>
</dbReference>
<dbReference type="Pfam" id="PF12146">
    <property type="entry name" value="Hydrolase_4"/>
    <property type="match status" value="1"/>
</dbReference>
<dbReference type="SUPFAM" id="SSF53474">
    <property type="entry name" value="alpha/beta-Hydrolases"/>
    <property type="match status" value="1"/>
</dbReference>
<dbReference type="InterPro" id="IPR022742">
    <property type="entry name" value="Hydrolase_4"/>
</dbReference>
<comment type="caution">
    <text evidence="3">The sequence shown here is derived from an EMBL/GenBank/DDBJ whole genome shotgun (WGS) entry which is preliminary data.</text>
</comment>
<keyword evidence="4" id="KW-1185">Reference proteome</keyword>
<name>A0ABS5ZIL0_9GAMM</name>
<keyword evidence="1" id="KW-0812">Transmembrane</keyword>
<proteinExistence type="predicted"/>
<dbReference type="Gene3D" id="3.40.50.1820">
    <property type="entry name" value="alpha/beta hydrolase"/>
    <property type="match status" value="1"/>
</dbReference>
<dbReference type="PANTHER" id="PTHR43265">
    <property type="entry name" value="ESTERASE ESTD"/>
    <property type="match status" value="1"/>
</dbReference>
<sequence>MKMLKYGVITIVVMIVCAVLFLLVCLLQFELNYAKKIDLSFNGHLNKLSGSLLLPEGQAPFPVIIFVHGDGPQDRFANSSYTFIINAFLDKGIACFLWDKPGVNASTGNWLNQTMEDRADETLEAVNLLANRTEVNSKKIGVLGFSQGGWVLPKVAMMSESRRHKADFFISVGGAINWERQGDYFTRTRLQQEGYSTAEVETVINYLSTINKLIKKQASYKKYVKLIQLGNSIKGLNSSPMSKERFRFVSLNINEDIENKLQYIKSPFLAILGEKDLNVDTAETASIYQQAFSRAKHPDYQVVVLNNATHGLLNANSYNFQLFSQWTWQAQLRYLIEGESAFVPGYLGMMGDWVVERVKR</sequence>
<accession>A0ABS5ZIL0</accession>
<organism evidence="3 4">
    <name type="scientific">Zooshikella harenae</name>
    <dbReference type="NCBI Taxonomy" id="2827238"/>
    <lineage>
        <taxon>Bacteria</taxon>
        <taxon>Pseudomonadati</taxon>
        <taxon>Pseudomonadota</taxon>
        <taxon>Gammaproteobacteria</taxon>
        <taxon>Oceanospirillales</taxon>
        <taxon>Zooshikellaceae</taxon>
        <taxon>Zooshikella</taxon>
    </lineage>
</organism>
<dbReference type="RefSeq" id="WP_215821354.1">
    <property type="nucleotide sequence ID" value="NZ_JAGSOY010000061.1"/>
</dbReference>
<feature type="domain" description="Serine aminopeptidase S33" evidence="2">
    <location>
        <begin position="63"/>
        <end position="314"/>
    </location>
</feature>
<gene>
    <name evidence="3" type="ORF">KCG35_18705</name>
</gene>
<dbReference type="GO" id="GO:0016787">
    <property type="term" value="F:hydrolase activity"/>
    <property type="evidence" value="ECO:0007669"/>
    <property type="project" value="UniProtKB-KW"/>
</dbReference>
<dbReference type="InterPro" id="IPR053145">
    <property type="entry name" value="AB_hydrolase_Est10"/>
</dbReference>
<dbReference type="PANTHER" id="PTHR43265:SF1">
    <property type="entry name" value="ESTERASE ESTD"/>
    <property type="match status" value="1"/>
</dbReference>
<keyword evidence="1" id="KW-1133">Transmembrane helix</keyword>
<reference evidence="3 4" key="1">
    <citation type="submission" date="2021-04" db="EMBL/GenBank/DDBJ databases">
        <authorList>
            <person name="Pira H."/>
            <person name="Risdian C."/>
            <person name="Wink J."/>
        </authorList>
    </citation>
    <scope>NUCLEOTIDE SEQUENCE [LARGE SCALE GENOMIC DNA]</scope>
    <source>
        <strain evidence="3 4">WH53</strain>
    </source>
</reference>
<keyword evidence="3" id="KW-0378">Hydrolase</keyword>
<protein>
    <submittedName>
        <fullName evidence="3">Alpha/beta hydrolase</fullName>
    </submittedName>
</protein>
<evidence type="ECO:0000256" key="1">
    <source>
        <dbReference type="SAM" id="Phobius"/>
    </source>
</evidence>